<organism evidence="3 4">
    <name type="scientific">Tenacibaculum piscium</name>
    <dbReference type="NCBI Taxonomy" id="1458515"/>
    <lineage>
        <taxon>Bacteria</taxon>
        <taxon>Pseudomonadati</taxon>
        <taxon>Bacteroidota</taxon>
        <taxon>Flavobacteriia</taxon>
        <taxon>Flavobacteriales</taxon>
        <taxon>Flavobacteriaceae</taxon>
        <taxon>Tenacibaculum</taxon>
    </lineage>
</organism>
<name>A0A2H1YG44_9FLAO</name>
<dbReference type="SUPFAM" id="SSF56529">
    <property type="entry name" value="FAH"/>
    <property type="match status" value="1"/>
</dbReference>
<gene>
    <name evidence="3" type="ORF">TNO020_20076</name>
</gene>
<dbReference type="AlphaFoldDB" id="A0A2H1YG44"/>
<dbReference type="PANTHER" id="PTHR11820">
    <property type="entry name" value="ACYLPYRUVASE"/>
    <property type="match status" value="1"/>
</dbReference>
<evidence type="ECO:0000256" key="1">
    <source>
        <dbReference type="ARBA" id="ARBA00022723"/>
    </source>
</evidence>
<dbReference type="Pfam" id="PF01557">
    <property type="entry name" value="FAA_hydrolase"/>
    <property type="match status" value="1"/>
</dbReference>
<accession>A0A2H1YG44</accession>
<dbReference type="InterPro" id="IPR036663">
    <property type="entry name" value="Fumarylacetoacetase_C_sf"/>
</dbReference>
<dbReference type="EMBL" id="OENF01000012">
    <property type="protein sequence ID" value="SOS74400.1"/>
    <property type="molecule type" value="Genomic_DNA"/>
</dbReference>
<dbReference type="InterPro" id="IPR011234">
    <property type="entry name" value="Fumarylacetoacetase-like_C"/>
</dbReference>
<dbReference type="Gene3D" id="3.90.850.10">
    <property type="entry name" value="Fumarylacetoacetase-like, C-terminal domain"/>
    <property type="match status" value="1"/>
</dbReference>
<dbReference type="PANTHER" id="PTHR11820:SF7">
    <property type="entry name" value="ACYLPYRUVASE FAHD1, MITOCHONDRIAL"/>
    <property type="match status" value="1"/>
</dbReference>
<reference evidence="4" key="1">
    <citation type="submission" date="2017-11" db="EMBL/GenBank/DDBJ databases">
        <authorList>
            <person name="Duchaud E."/>
        </authorList>
    </citation>
    <scope>NUCLEOTIDE SEQUENCE [LARGE SCALE GENOMIC DNA]</scope>
    <source>
        <strain evidence="4">Tenacibaculum sp. TNO020</strain>
    </source>
</reference>
<evidence type="ECO:0000259" key="2">
    <source>
        <dbReference type="Pfam" id="PF01557"/>
    </source>
</evidence>
<dbReference type="Proteomes" id="UP000234211">
    <property type="component" value="Unassembled WGS sequence"/>
</dbReference>
<sequence length="202" mass="22721">MKIICIGRNYAKHIEELANEKPASPVVFLKPDSAILPKKMPFFIPPFSDDIQYEVEVLVKINKVGKHISSKFAHKYYDEIGLGIDFTARDVQATCKAKGLPWEKAKAFDGSAVIGNFYPKEEFNLESISFQLHKNNQVVQDGNSETMLWKIDELISYVSQYFTLKKGDVIFTGTPAGVGKVEENDVLTGIINSKQAFEIKIK</sequence>
<dbReference type="RefSeq" id="WP_101916887.1">
    <property type="nucleotide sequence ID" value="NZ_OENF01000012.1"/>
</dbReference>
<feature type="domain" description="Fumarylacetoacetase-like C-terminal" evidence="2">
    <location>
        <begin position="2"/>
        <end position="182"/>
    </location>
</feature>
<keyword evidence="4" id="KW-1185">Reference proteome</keyword>
<proteinExistence type="predicted"/>
<keyword evidence="1" id="KW-0479">Metal-binding</keyword>
<protein>
    <recommendedName>
        <fullName evidence="2">Fumarylacetoacetase-like C-terminal domain-containing protein</fullName>
    </recommendedName>
</protein>
<evidence type="ECO:0000313" key="4">
    <source>
        <dbReference type="Proteomes" id="UP000234211"/>
    </source>
</evidence>
<dbReference type="GO" id="GO:0018773">
    <property type="term" value="F:acetylpyruvate hydrolase activity"/>
    <property type="evidence" value="ECO:0007669"/>
    <property type="project" value="TreeGrafter"/>
</dbReference>
<evidence type="ECO:0000313" key="3">
    <source>
        <dbReference type="EMBL" id="SOS74400.1"/>
    </source>
</evidence>
<dbReference type="GO" id="GO:0046872">
    <property type="term" value="F:metal ion binding"/>
    <property type="evidence" value="ECO:0007669"/>
    <property type="project" value="UniProtKB-KW"/>
</dbReference>
<dbReference type="OrthoDB" id="9805307at2"/>